<reference evidence="2 3" key="1">
    <citation type="journal article" date="2018" name="Int. J. Syst. Evol. Microbiol.">
        <title>Zhouia spongiae sp. nov., isolated from a marine sponge.</title>
        <authorList>
            <person name="Zhuang L."/>
            <person name="Lin B."/>
            <person name="Qin F."/>
            <person name="Luo L."/>
        </authorList>
    </citation>
    <scope>NUCLEOTIDE SEQUENCE [LARGE SCALE GENOMIC DNA]</scope>
    <source>
        <strain evidence="2 3">HN-Y44</strain>
    </source>
</reference>
<proteinExistence type="inferred from homology"/>
<dbReference type="InterPro" id="IPR043132">
    <property type="entry name" value="BCAT-like_C"/>
</dbReference>
<dbReference type="SUPFAM" id="SSF56752">
    <property type="entry name" value="D-aminoacid aminotransferase-like PLP-dependent enzymes"/>
    <property type="match status" value="1"/>
</dbReference>
<evidence type="ECO:0000256" key="1">
    <source>
        <dbReference type="ARBA" id="ARBA00009320"/>
    </source>
</evidence>
<sequence>MKKSFPKRVFLNGEWKNAEEAKISVFDRGFVFGDGLYEVIPFYNGKFFLKEDHLNRLSYGLKEINIEFEIDGINDVLLKAIREADLDGSDGAAYIQVTRGVAPRIHSYPSESKPTVLIYAFPVVLEGFEEKSVDVLVSEDYRWHRCDIKSTSLVANVAMNNEAVKNGFHENVLHRNGVITEGSHSSVFFVRNKVVYTHPNGKFILPGITRKATIDLCRANNIQIIETPLSIDQLSTVDEVFLTGTTTQILAVRSVVMNGVARFKQNQIGEITRILQQELIGKTRRYI</sequence>
<evidence type="ECO:0000313" key="2">
    <source>
        <dbReference type="EMBL" id="UNY99482.1"/>
    </source>
</evidence>
<dbReference type="InterPro" id="IPR043131">
    <property type="entry name" value="BCAT-like_N"/>
</dbReference>
<dbReference type="InterPro" id="IPR036038">
    <property type="entry name" value="Aminotransferase-like"/>
</dbReference>
<dbReference type="Gene3D" id="3.20.10.10">
    <property type="entry name" value="D-amino Acid Aminotransferase, subunit A, domain 2"/>
    <property type="match status" value="1"/>
</dbReference>
<dbReference type="InterPro" id="IPR050571">
    <property type="entry name" value="Class-IV_PLP-Dep_Aminotrnsfr"/>
</dbReference>
<dbReference type="PANTHER" id="PTHR42743">
    <property type="entry name" value="AMINO-ACID AMINOTRANSFERASE"/>
    <property type="match status" value="1"/>
</dbReference>
<name>A0ABY3YPG9_9FLAO</name>
<dbReference type="RefSeq" id="WP_242937855.1">
    <property type="nucleotide sequence ID" value="NZ_CP094326.1"/>
</dbReference>
<organism evidence="2 3">
    <name type="scientific">Zhouia spongiae</name>
    <dbReference type="NCBI Taxonomy" id="2202721"/>
    <lineage>
        <taxon>Bacteria</taxon>
        <taxon>Pseudomonadati</taxon>
        <taxon>Bacteroidota</taxon>
        <taxon>Flavobacteriia</taxon>
        <taxon>Flavobacteriales</taxon>
        <taxon>Flavobacteriaceae</taxon>
        <taxon>Zhouia</taxon>
    </lineage>
</organism>
<dbReference type="EMBL" id="CP094326">
    <property type="protein sequence ID" value="UNY99482.1"/>
    <property type="molecule type" value="Genomic_DNA"/>
</dbReference>
<dbReference type="Proteomes" id="UP000829476">
    <property type="component" value="Chromosome"/>
</dbReference>
<dbReference type="PANTHER" id="PTHR42743:SF10">
    <property type="entry name" value="D-ALANINE AMINOTRANSFERASE"/>
    <property type="match status" value="1"/>
</dbReference>
<dbReference type="GO" id="GO:0008483">
    <property type="term" value="F:transaminase activity"/>
    <property type="evidence" value="ECO:0007669"/>
    <property type="project" value="UniProtKB-KW"/>
</dbReference>
<dbReference type="InterPro" id="IPR001544">
    <property type="entry name" value="Aminotrans_IV"/>
</dbReference>
<evidence type="ECO:0000313" key="3">
    <source>
        <dbReference type="Proteomes" id="UP000829476"/>
    </source>
</evidence>
<comment type="similarity">
    <text evidence="1">Belongs to the class-IV pyridoxal-phosphate-dependent aminotransferase family.</text>
</comment>
<keyword evidence="2" id="KW-0032">Aminotransferase</keyword>
<accession>A0ABY3YPG9</accession>
<dbReference type="Gene3D" id="3.30.470.10">
    <property type="match status" value="1"/>
</dbReference>
<protein>
    <submittedName>
        <fullName evidence="2">Aminotransferase class IV</fullName>
    </submittedName>
</protein>
<keyword evidence="2" id="KW-0808">Transferase</keyword>
<keyword evidence="3" id="KW-1185">Reference proteome</keyword>
<gene>
    <name evidence="2" type="ORF">MQE36_03850</name>
</gene>
<dbReference type="Pfam" id="PF01063">
    <property type="entry name" value="Aminotran_4"/>
    <property type="match status" value="1"/>
</dbReference>